<evidence type="ECO:0000256" key="9">
    <source>
        <dbReference type="ARBA" id="ARBA00023136"/>
    </source>
</evidence>
<dbReference type="NCBIfam" id="NF004319">
    <property type="entry name" value="PRK05715.1-1"/>
    <property type="match status" value="1"/>
</dbReference>
<dbReference type="InterPro" id="IPR001133">
    <property type="entry name" value="NADH_UbQ_OxRdtase_chain4L/K"/>
</dbReference>
<comment type="function">
    <text evidence="10">NDH-1 shuttles electrons from NADH, via FMN and iron-sulfur (Fe-S) centers, to quinones in the respiratory chain. The immediate electron acceptor for the enzyme in this species is believed to be ubiquinone. Couples the redox reaction to proton translocation (for every two electrons transferred, four hydrogen ions are translocated across the cytoplasmic membrane), and thus conserves the redox energy in a proton gradient.</text>
</comment>
<dbReference type="GO" id="GO:0005886">
    <property type="term" value="C:plasma membrane"/>
    <property type="evidence" value="ECO:0007669"/>
    <property type="project" value="UniProtKB-SubCell"/>
</dbReference>
<dbReference type="PANTHER" id="PTHR11434">
    <property type="entry name" value="NADH-UBIQUINONE OXIDOREDUCTASE SUBUNIT ND4L"/>
    <property type="match status" value="1"/>
</dbReference>
<keyword evidence="6 10" id="KW-1278">Translocase</keyword>
<protein>
    <recommendedName>
        <fullName evidence="10">NADH-quinone oxidoreductase subunit K</fullName>
        <ecNumber evidence="10">7.1.1.-</ecNumber>
    </recommendedName>
    <alternativeName>
        <fullName evidence="10">NADH dehydrogenase I subunit K</fullName>
    </alternativeName>
    <alternativeName>
        <fullName evidence="10">NDH-1 subunit K</fullName>
    </alternativeName>
</protein>
<feature type="transmembrane region" description="Helical" evidence="10">
    <location>
        <begin position="29"/>
        <end position="54"/>
    </location>
</feature>
<dbReference type="Gene3D" id="1.10.287.3510">
    <property type="match status" value="1"/>
</dbReference>
<comment type="subcellular location">
    <subcellularLocation>
        <location evidence="10">Cell membrane</location>
        <topology evidence="10">Multi-pass membrane protein</topology>
    </subcellularLocation>
    <subcellularLocation>
        <location evidence="1">Membrane</location>
        <topology evidence="1">Multi-pass membrane protein</topology>
    </subcellularLocation>
</comment>
<keyword evidence="8 10" id="KW-0830">Ubiquinone</keyword>
<comment type="similarity">
    <text evidence="2 10">Belongs to the complex I subunit 4L family.</text>
</comment>
<dbReference type="EMBL" id="AP028961">
    <property type="protein sequence ID" value="BET44570.1"/>
    <property type="molecule type" value="Genomic_DNA"/>
</dbReference>
<evidence type="ECO:0000256" key="4">
    <source>
        <dbReference type="ARBA" id="ARBA00022692"/>
    </source>
</evidence>
<dbReference type="HAMAP" id="MF_01456">
    <property type="entry name" value="NDH1_NuoK"/>
    <property type="match status" value="1"/>
</dbReference>
<evidence type="ECO:0000256" key="1">
    <source>
        <dbReference type="ARBA" id="ARBA00004141"/>
    </source>
</evidence>
<dbReference type="GO" id="GO:0050136">
    <property type="term" value="F:NADH dehydrogenase (quinone) (non-electrogenic) activity"/>
    <property type="evidence" value="ECO:0007669"/>
    <property type="project" value="UniProtKB-UniRule"/>
</dbReference>
<keyword evidence="5 10" id="KW-0874">Quinone</keyword>
<evidence type="ECO:0000256" key="10">
    <source>
        <dbReference type="HAMAP-Rule" id="MF_01456"/>
    </source>
</evidence>
<proteinExistence type="inferred from homology"/>
<comment type="catalytic activity">
    <reaction evidence="10">
        <text>a quinone + NADH + 5 H(+)(in) = a quinol + NAD(+) + 4 H(+)(out)</text>
        <dbReference type="Rhea" id="RHEA:57888"/>
        <dbReference type="ChEBI" id="CHEBI:15378"/>
        <dbReference type="ChEBI" id="CHEBI:24646"/>
        <dbReference type="ChEBI" id="CHEBI:57540"/>
        <dbReference type="ChEBI" id="CHEBI:57945"/>
        <dbReference type="ChEBI" id="CHEBI:132124"/>
    </reaction>
</comment>
<evidence type="ECO:0000256" key="7">
    <source>
        <dbReference type="ARBA" id="ARBA00022989"/>
    </source>
</evidence>
<evidence type="ECO:0000256" key="3">
    <source>
        <dbReference type="ARBA" id="ARBA00022448"/>
    </source>
</evidence>
<evidence type="ECO:0000313" key="11">
    <source>
        <dbReference type="EMBL" id="BET44570.1"/>
    </source>
</evidence>
<keyword evidence="10" id="KW-0520">NAD</keyword>
<evidence type="ECO:0000256" key="8">
    <source>
        <dbReference type="ARBA" id="ARBA00023075"/>
    </source>
</evidence>
<evidence type="ECO:0000256" key="2">
    <source>
        <dbReference type="ARBA" id="ARBA00010519"/>
    </source>
</evidence>
<sequence length="100" mass="11504">MNILQHCIYLASILFILGLSCILIRRNFLFILIGLEIMINATTLLFITACSYWKIYDGEIMYIIIICITAVETSIGLALLLRLYHKKLTLNINSINEIHE</sequence>
<dbReference type="GO" id="GO:0048038">
    <property type="term" value="F:quinone binding"/>
    <property type="evidence" value="ECO:0007669"/>
    <property type="project" value="UniProtKB-KW"/>
</dbReference>
<keyword evidence="9 10" id="KW-0472">Membrane</keyword>
<accession>A0AAT9G4D4</accession>
<gene>
    <name evidence="10 11" type="primary">nuoK</name>
    <name evidence="11" type="ORF">ACHINZ_2420</name>
</gene>
<keyword evidence="3 10" id="KW-0813">Transport</keyword>
<reference evidence="11" key="2">
    <citation type="submission" date="2023-10" db="EMBL/GenBank/DDBJ databases">
        <authorList>
            <person name="Koga R."/>
            <person name="Fukatsu T."/>
        </authorList>
    </citation>
    <scope>NUCLEOTIDE SEQUENCE</scope>
    <source>
        <strain evidence="11">Kw-01</strain>
    </source>
</reference>
<feature type="transmembrane region" description="Helical" evidence="10">
    <location>
        <begin position="6"/>
        <end position="24"/>
    </location>
</feature>
<dbReference type="NCBIfam" id="NF004320">
    <property type="entry name" value="PRK05715.1-2"/>
    <property type="match status" value="1"/>
</dbReference>
<evidence type="ECO:0000256" key="5">
    <source>
        <dbReference type="ARBA" id="ARBA00022719"/>
    </source>
</evidence>
<name>A0AAT9G4D4_9ENTR</name>
<dbReference type="EC" id="7.1.1.-" evidence="10"/>
<keyword evidence="4 10" id="KW-0812">Transmembrane</keyword>
<dbReference type="GO" id="GO:0030964">
    <property type="term" value="C:NADH dehydrogenase complex"/>
    <property type="evidence" value="ECO:0007669"/>
    <property type="project" value="TreeGrafter"/>
</dbReference>
<feature type="transmembrane region" description="Helical" evidence="10">
    <location>
        <begin position="60"/>
        <end position="81"/>
    </location>
</feature>
<dbReference type="AlphaFoldDB" id="A0AAT9G4D4"/>
<dbReference type="PANTHER" id="PTHR11434:SF16">
    <property type="entry name" value="NADH-UBIQUINONE OXIDOREDUCTASE CHAIN 4L"/>
    <property type="match status" value="1"/>
</dbReference>
<reference evidence="11" key="1">
    <citation type="journal article" date="2023" name="Front. Microbiol.">
        <title>Genome analysis of Candidatus Aschnera chinzeii, the bacterial endosymbiont of the blood-sucking bat fly Penicillidia jenynsii (Insecta: Diptera: Nycteribiidae).</title>
        <authorList>
            <person name="Koga R."/>
            <person name="Moriyama M."/>
            <person name="Nozaki T."/>
            <person name="Fukatsu T."/>
        </authorList>
    </citation>
    <scope>NUCLEOTIDE SEQUENCE</scope>
    <source>
        <strain evidence="11">Kw-01</strain>
    </source>
</reference>
<dbReference type="GO" id="GO:0042773">
    <property type="term" value="P:ATP synthesis coupled electron transport"/>
    <property type="evidence" value="ECO:0007669"/>
    <property type="project" value="InterPro"/>
</dbReference>
<organism evidence="11">
    <name type="scientific">Candidatus Aschnera chinzeii</name>
    <dbReference type="NCBI Taxonomy" id="1485666"/>
    <lineage>
        <taxon>Bacteria</taxon>
        <taxon>Pseudomonadati</taxon>
        <taxon>Pseudomonadota</taxon>
        <taxon>Gammaproteobacteria</taxon>
        <taxon>Enterobacterales</taxon>
        <taxon>Enterobacteriaceae</taxon>
        <taxon>Candidatus Aschnera</taxon>
    </lineage>
</organism>
<dbReference type="InterPro" id="IPR039428">
    <property type="entry name" value="NUOK/Mnh_C1-like"/>
</dbReference>
<keyword evidence="7 10" id="KW-1133">Transmembrane helix</keyword>
<evidence type="ECO:0000256" key="6">
    <source>
        <dbReference type="ARBA" id="ARBA00022967"/>
    </source>
</evidence>
<dbReference type="Pfam" id="PF00420">
    <property type="entry name" value="Oxidored_q2"/>
    <property type="match status" value="1"/>
</dbReference>
<keyword evidence="10" id="KW-1003">Cell membrane</keyword>
<comment type="subunit">
    <text evidence="10">NDH-1 is composed of 13 different subunits. Subunits NuoA, H, J, K, L, M, N constitute the membrane sector of the complex.</text>
</comment>